<dbReference type="SMART" id="SM00448">
    <property type="entry name" value="REC"/>
    <property type="match status" value="1"/>
</dbReference>
<feature type="modified residue" description="4-aspartylphosphate" evidence="16">
    <location>
        <position position="1002"/>
    </location>
</feature>
<dbReference type="InterPro" id="IPR035965">
    <property type="entry name" value="PAS-like_dom_sf"/>
</dbReference>
<dbReference type="GO" id="GO:0005524">
    <property type="term" value="F:ATP binding"/>
    <property type="evidence" value="ECO:0007669"/>
    <property type="project" value="UniProtKB-KW"/>
</dbReference>
<dbReference type="InterPro" id="IPR000700">
    <property type="entry name" value="PAS-assoc_C"/>
</dbReference>
<dbReference type="InterPro" id="IPR011006">
    <property type="entry name" value="CheY-like_superfamily"/>
</dbReference>
<name>A0A547PCG9_9SPHN</name>
<evidence type="ECO:0000256" key="13">
    <source>
        <dbReference type="ARBA" id="ARBA00023012"/>
    </source>
</evidence>
<dbReference type="InterPro" id="IPR005467">
    <property type="entry name" value="His_kinase_dom"/>
</dbReference>
<dbReference type="SUPFAM" id="SSF55785">
    <property type="entry name" value="PYP-like sensor domain (PAS domain)"/>
    <property type="match status" value="1"/>
</dbReference>
<dbReference type="InterPro" id="IPR003661">
    <property type="entry name" value="HisK_dim/P_dom"/>
</dbReference>
<dbReference type="GO" id="GO:0005886">
    <property type="term" value="C:plasma membrane"/>
    <property type="evidence" value="ECO:0007669"/>
    <property type="project" value="UniProtKB-SubCell"/>
</dbReference>
<dbReference type="PROSITE" id="PS50110">
    <property type="entry name" value="RESPONSE_REGULATORY"/>
    <property type="match status" value="1"/>
</dbReference>
<evidence type="ECO:0000259" key="18">
    <source>
        <dbReference type="PROSITE" id="PS50109"/>
    </source>
</evidence>
<dbReference type="InterPro" id="IPR042240">
    <property type="entry name" value="CHASE_sf"/>
</dbReference>
<dbReference type="GO" id="GO:0000155">
    <property type="term" value="F:phosphorelay sensor kinase activity"/>
    <property type="evidence" value="ECO:0007669"/>
    <property type="project" value="InterPro"/>
</dbReference>
<dbReference type="PROSITE" id="PS50894">
    <property type="entry name" value="HPT"/>
    <property type="match status" value="1"/>
</dbReference>
<dbReference type="PROSITE" id="PS50113">
    <property type="entry name" value="PAC"/>
    <property type="match status" value="1"/>
</dbReference>
<dbReference type="Gene3D" id="3.30.450.350">
    <property type="entry name" value="CHASE domain"/>
    <property type="match status" value="1"/>
</dbReference>
<evidence type="ECO:0000256" key="16">
    <source>
        <dbReference type="PROSITE-ProRule" id="PRU00169"/>
    </source>
</evidence>
<feature type="transmembrane region" description="Helical" evidence="17">
    <location>
        <begin position="508"/>
        <end position="526"/>
    </location>
</feature>
<proteinExistence type="predicted"/>
<dbReference type="Gene3D" id="3.30.565.10">
    <property type="entry name" value="Histidine kinase-like ATPase, C-terminal domain"/>
    <property type="match status" value="1"/>
</dbReference>
<evidence type="ECO:0000256" key="9">
    <source>
        <dbReference type="ARBA" id="ARBA00022741"/>
    </source>
</evidence>
<keyword evidence="6 16" id="KW-0597">Phosphoprotein</keyword>
<keyword evidence="5" id="KW-0997">Cell inner membrane</keyword>
<evidence type="ECO:0000256" key="17">
    <source>
        <dbReference type="SAM" id="Phobius"/>
    </source>
</evidence>
<dbReference type="Gene3D" id="1.10.287.130">
    <property type="match status" value="1"/>
</dbReference>
<dbReference type="SMART" id="SM01079">
    <property type="entry name" value="CHASE"/>
    <property type="match status" value="1"/>
</dbReference>
<organism evidence="23 24">
    <name type="scientific">Erythrobacter insulae</name>
    <dbReference type="NCBI Taxonomy" id="2584124"/>
    <lineage>
        <taxon>Bacteria</taxon>
        <taxon>Pseudomonadati</taxon>
        <taxon>Pseudomonadota</taxon>
        <taxon>Alphaproteobacteria</taxon>
        <taxon>Sphingomonadales</taxon>
        <taxon>Erythrobacteraceae</taxon>
        <taxon>Erythrobacter/Porphyrobacter group</taxon>
        <taxon>Erythrobacter</taxon>
    </lineage>
</organism>
<evidence type="ECO:0000256" key="8">
    <source>
        <dbReference type="ARBA" id="ARBA00022692"/>
    </source>
</evidence>
<evidence type="ECO:0000256" key="7">
    <source>
        <dbReference type="ARBA" id="ARBA00022679"/>
    </source>
</evidence>
<feature type="transmembrane region" description="Helical" evidence="17">
    <location>
        <begin position="21"/>
        <end position="39"/>
    </location>
</feature>
<dbReference type="InterPro" id="IPR036890">
    <property type="entry name" value="HATPase_C_sf"/>
</dbReference>
<keyword evidence="10" id="KW-0418">Kinase</keyword>
<evidence type="ECO:0000256" key="3">
    <source>
        <dbReference type="ARBA" id="ARBA00012438"/>
    </source>
</evidence>
<feature type="domain" description="PAC" evidence="20">
    <location>
        <begin position="630"/>
        <end position="682"/>
    </location>
</feature>
<sequence length="1181" mass="128090">MARSAEWFTRFRPTQQAAQGIVIVAITYMAIGLTGQLLILPSKHGMPIGLEVGVAIAALMLLGRNSWPGVWIGAFAVGLIGSHAAHLPGADLVAPNTLAAKILAASALATAAAGQGLLAEWLIDRIFGTPISLANNADVAKLALLAGPVACMASAPVGAGSLWYLGTIPASALLQDWIMGWIGDLIGIVLVLPIALMAPWRSPRVLWKGVPITPLTLSMVLGLFALVAATLAAWVVTKDIIYDRNLVAFSAMADDSEVALRHRVEIYRRSLDGGAAVVDGADRVTLEDWRDFIDMINVETLPGINGIGFIEPVNTKDQAAFLEQSIADGVAPFAIHPPGAGDDLFVIKYIEPIAINAQAVGLDIGFEKNRREAAEIARDTGEARITRRITLVQDEAQTPGFLLLRPVYRRGVLLSSVEDRRAAFRGWVYAPFIASRFIDGLTSSQEDLFTVKIYDGPEINPEEQIFGGESRLDAAFTISRAIPVEGQIWTVVWESTPTYESNVKTNEAAIVLGGGIALILCFGALLRSYARREAVISAEVKQKTIGLEKAVAALRESEHRFSDLARLSPAGIIRTDEFGFCIYANDTWLTMTDLGASSSMGSGWISAIHVDDRARFQSEWLEAIDRLSEHRSTFRFVHTDGTSRWADMVTRPEMTDTGEARGFIAVALDVTESMELQSNLQAARKQAEAAVEAKTSFLANMSHEIRTPMNGVLGFTNLLLGSELSEEQRRHTQLIADSGRSMMRLLNDILDLSKADAGQMTIASEPTNIHHVVTGTVTLMAALADEKGVALDCDIASDVPRVIRSDGLRIRQILLNLLGNALKFTSKGRVTLRARLETGDASRLVLEVEDTGIGIAKDRQDVIFSEFEQANASIAREHGGTGLGLAISRKLTQLMGGEVEVESVLGTGSVFRIRLPVINCHDDQSQGEARLNPELEIRRAPRIPRCCRILLVEDHDINQMLMKDMLNRLGKDVQIAENGAIAVEEVKASIQANHPFDLVLMDMNMPVMNGIEATRAIRSEGIKACDLPIVALTANAFAEDMAGCLEAGMQAHLTKPINSQKLEEAIATWAKRSNDHAAPIPSPPRNARSDLSIEERYRAEKQKMIESLETLLHQGEFRQESRVSAARKLHNLAGTAGIFGEEQLGEQARALEHDLRAGDGGDARDRIGGLIANLRASEMVG</sequence>
<feature type="domain" description="CHASE" evidence="21">
    <location>
        <begin position="280"/>
        <end position="443"/>
    </location>
</feature>
<feature type="transmembrane region" description="Helical" evidence="17">
    <location>
        <begin position="69"/>
        <end position="86"/>
    </location>
</feature>
<evidence type="ECO:0000256" key="12">
    <source>
        <dbReference type="ARBA" id="ARBA00022989"/>
    </source>
</evidence>
<dbReference type="SMART" id="SM00091">
    <property type="entry name" value="PAS"/>
    <property type="match status" value="1"/>
</dbReference>
<dbReference type="InterPro" id="IPR007895">
    <property type="entry name" value="MASE1"/>
</dbReference>
<dbReference type="Pfam" id="PF03924">
    <property type="entry name" value="CHASE"/>
    <property type="match status" value="1"/>
</dbReference>
<dbReference type="RefSeq" id="WP_142788105.1">
    <property type="nucleotide sequence ID" value="NZ_VHJK01000001.1"/>
</dbReference>
<evidence type="ECO:0000256" key="6">
    <source>
        <dbReference type="ARBA" id="ARBA00022553"/>
    </source>
</evidence>
<dbReference type="SUPFAM" id="SSF47384">
    <property type="entry name" value="Homodimeric domain of signal transducing histidine kinase"/>
    <property type="match status" value="1"/>
</dbReference>
<feature type="transmembrane region" description="Helical" evidence="17">
    <location>
        <begin position="142"/>
        <end position="165"/>
    </location>
</feature>
<evidence type="ECO:0000259" key="20">
    <source>
        <dbReference type="PROSITE" id="PS50113"/>
    </source>
</evidence>
<dbReference type="Pfam" id="PF05231">
    <property type="entry name" value="MASE1"/>
    <property type="match status" value="1"/>
</dbReference>
<evidence type="ECO:0000259" key="22">
    <source>
        <dbReference type="PROSITE" id="PS50894"/>
    </source>
</evidence>
<comment type="caution">
    <text evidence="23">The sequence shown here is derived from an EMBL/GenBank/DDBJ whole genome shotgun (WGS) entry which is preliminary data.</text>
</comment>
<evidence type="ECO:0000256" key="4">
    <source>
        <dbReference type="ARBA" id="ARBA00022475"/>
    </source>
</evidence>
<dbReference type="InterPro" id="IPR036641">
    <property type="entry name" value="HPT_dom_sf"/>
</dbReference>
<keyword evidence="13" id="KW-0902">Two-component regulatory system</keyword>
<dbReference type="SUPFAM" id="SSF55874">
    <property type="entry name" value="ATPase domain of HSP90 chaperone/DNA topoisomerase II/histidine kinase"/>
    <property type="match status" value="1"/>
</dbReference>
<evidence type="ECO:0000256" key="1">
    <source>
        <dbReference type="ARBA" id="ARBA00000085"/>
    </source>
</evidence>
<dbReference type="FunFam" id="1.10.287.130:FF:000004">
    <property type="entry name" value="Ethylene receptor 1"/>
    <property type="match status" value="1"/>
</dbReference>
<dbReference type="EC" id="2.7.13.3" evidence="3"/>
<dbReference type="Pfam" id="PF00512">
    <property type="entry name" value="HisKA"/>
    <property type="match status" value="1"/>
</dbReference>
<feature type="transmembrane region" description="Helical" evidence="17">
    <location>
        <begin position="98"/>
        <end position="122"/>
    </location>
</feature>
<gene>
    <name evidence="23" type="ORF">FGU71_08175</name>
</gene>
<dbReference type="Pfam" id="PF00072">
    <property type="entry name" value="Response_reg"/>
    <property type="match status" value="1"/>
</dbReference>
<evidence type="ECO:0000256" key="15">
    <source>
        <dbReference type="PROSITE-ProRule" id="PRU00110"/>
    </source>
</evidence>
<evidence type="ECO:0000256" key="10">
    <source>
        <dbReference type="ARBA" id="ARBA00022777"/>
    </source>
</evidence>
<dbReference type="CDD" id="cd16922">
    <property type="entry name" value="HATPase_EvgS-ArcB-TorS-like"/>
    <property type="match status" value="1"/>
</dbReference>
<dbReference type="InterPro" id="IPR001610">
    <property type="entry name" value="PAC"/>
</dbReference>
<keyword evidence="4" id="KW-1003">Cell membrane</keyword>
<dbReference type="SUPFAM" id="SSF47226">
    <property type="entry name" value="Histidine-containing phosphotransfer domain, HPT domain"/>
    <property type="match status" value="1"/>
</dbReference>
<dbReference type="AlphaFoldDB" id="A0A547PCG9"/>
<comment type="subcellular location">
    <subcellularLocation>
        <location evidence="2">Cell inner membrane</location>
        <topology evidence="2">Multi-pass membrane protein</topology>
    </subcellularLocation>
</comment>
<dbReference type="SUPFAM" id="SSF52172">
    <property type="entry name" value="CheY-like"/>
    <property type="match status" value="1"/>
</dbReference>
<dbReference type="SMART" id="SM00387">
    <property type="entry name" value="HATPase_c"/>
    <property type="match status" value="1"/>
</dbReference>
<dbReference type="SMART" id="SM00086">
    <property type="entry name" value="PAC"/>
    <property type="match status" value="1"/>
</dbReference>
<keyword evidence="8 17" id="KW-0812">Transmembrane</keyword>
<keyword evidence="24" id="KW-1185">Reference proteome</keyword>
<keyword evidence="11" id="KW-0067">ATP-binding</keyword>
<dbReference type="InterPro" id="IPR006189">
    <property type="entry name" value="CHASE_dom"/>
</dbReference>
<evidence type="ECO:0000256" key="5">
    <source>
        <dbReference type="ARBA" id="ARBA00022519"/>
    </source>
</evidence>
<feature type="domain" description="HPt" evidence="22">
    <location>
        <begin position="1086"/>
        <end position="1181"/>
    </location>
</feature>
<dbReference type="Gene3D" id="3.30.450.20">
    <property type="entry name" value="PAS domain"/>
    <property type="match status" value="1"/>
</dbReference>
<dbReference type="FunFam" id="3.30.565.10:FF:000010">
    <property type="entry name" value="Sensor histidine kinase RcsC"/>
    <property type="match status" value="1"/>
</dbReference>
<evidence type="ECO:0000256" key="2">
    <source>
        <dbReference type="ARBA" id="ARBA00004429"/>
    </source>
</evidence>
<dbReference type="CDD" id="cd00082">
    <property type="entry name" value="HisKA"/>
    <property type="match status" value="1"/>
</dbReference>
<dbReference type="PROSITE" id="PS50839">
    <property type="entry name" value="CHASE"/>
    <property type="match status" value="1"/>
</dbReference>
<feature type="domain" description="Response regulatory" evidence="19">
    <location>
        <begin position="948"/>
        <end position="1070"/>
    </location>
</feature>
<comment type="catalytic activity">
    <reaction evidence="1">
        <text>ATP + protein L-histidine = ADP + protein N-phospho-L-histidine.</text>
        <dbReference type="EC" id="2.7.13.3"/>
    </reaction>
</comment>
<keyword evidence="14 17" id="KW-0472">Membrane</keyword>
<dbReference type="CDD" id="cd17546">
    <property type="entry name" value="REC_hyHK_CKI1_RcsC-like"/>
    <property type="match status" value="1"/>
</dbReference>
<evidence type="ECO:0000256" key="14">
    <source>
        <dbReference type="ARBA" id="ARBA00023136"/>
    </source>
</evidence>
<evidence type="ECO:0000313" key="24">
    <source>
        <dbReference type="Proteomes" id="UP000316343"/>
    </source>
</evidence>
<dbReference type="InterPro" id="IPR001789">
    <property type="entry name" value="Sig_transdc_resp-reg_receiver"/>
</dbReference>
<dbReference type="InterPro" id="IPR000014">
    <property type="entry name" value="PAS"/>
</dbReference>
<dbReference type="Gene3D" id="3.40.50.2300">
    <property type="match status" value="1"/>
</dbReference>
<dbReference type="PRINTS" id="PR00344">
    <property type="entry name" value="BCTRLSENSOR"/>
</dbReference>
<feature type="modified residue" description="Phosphohistidine" evidence="15">
    <location>
        <position position="1130"/>
    </location>
</feature>
<dbReference type="OrthoDB" id="9801651at2"/>
<dbReference type="Pfam" id="PF02518">
    <property type="entry name" value="HATPase_c"/>
    <property type="match status" value="1"/>
</dbReference>
<dbReference type="Proteomes" id="UP000316343">
    <property type="component" value="Unassembled WGS sequence"/>
</dbReference>
<dbReference type="InterPro" id="IPR008207">
    <property type="entry name" value="Sig_transdc_His_kin_Hpt_dom"/>
</dbReference>
<dbReference type="Gene3D" id="1.20.120.160">
    <property type="entry name" value="HPT domain"/>
    <property type="match status" value="1"/>
</dbReference>
<dbReference type="PROSITE" id="PS50109">
    <property type="entry name" value="HIS_KIN"/>
    <property type="match status" value="1"/>
</dbReference>
<protein>
    <recommendedName>
        <fullName evidence="3">histidine kinase</fullName>
        <ecNumber evidence="3">2.7.13.3</ecNumber>
    </recommendedName>
</protein>
<dbReference type="InterPro" id="IPR013655">
    <property type="entry name" value="PAS_fold_3"/>
</dbReference>
<feature type="transmembrane region" description="Helical" evidence="17">
    <location>
        <begin position="177"/>
        <end position="200"/>
    </location>
</feature>
<dbReference type="SMART" id="SM00388">
    <property type="entry name" value="HisKA"/>
    <property type="match status" value="1"/>
</dbReference>
<evidence type="ECO:0000259" key="19">
    <source>
        <dbReference type="PROSITE" id="PS50110"/>
    </source>
</evidence>
<feature type="domain" description="Histidine kinase" evidence="18">
    <location>
        <begin position="700"/>
        <end position="919"/>
    </location>
</feature>
<dbReference type="InterPro" id="IPR004358">
    <property type="entry name" value="Sig_transdc_His_kin-like_C"/>
</dbReference>
<accession>A0A547PCG9</accession>
<dbReference type="InterPro" id="IPR003594">
    <property type="entry name" value="HATPase_dom"/>
</dbReference>
<dbReference type="Pfam" id="PF08447">
    <property type="entry name" value="PAS_3"/>
    <property type="match status" value="1"/>
</dbReference>
<dbReference type="InterPro" id="IPR036097">
    <property type="entry name" value="HisK_dim/P_sf"/>
</dbReference>
<dbReference type="NCBIfam" id="TIGR00229">
    <property type="entry name" value="sensory_box"/>
    <property type="match status" value="1"/>
</dbReference>
<evidence type="ECO:0000256" key="11">
    <source>
        <dbReference type="ARBA" id="ARBA00022840"/>
    </source>
</evidence>
<feature type="transmembrane region" description="Helical" evidence="17">
    <location>
        <begin position="212"/>
        <end position="236"/>
    </location>
</feature>
<evidence type="ECO:0000313" key="23">
    <source>
        <dbReference type="EMBL" id="TRD11833.1"/>
    </source>
</evidence>
<evidence type="ECO:0000259" key="21">
    <source>
        <dbReference type="PROSITE" id="PS50839"/>
    </source>
</evidence>
<dbReference type="CDD" id="cd00130">
    <property type="entry name" value="PAS"/>
    <property type="match status" value="1"/>
</dbReference>
<keyword evidence="9" id="KW-0547">Nucleotide-binding</keyword>
<keyword evidence="7" id="KW-0808">Transferase</keyword>
<keyword evidence="12 17" id="KW-1133">Transmembrane helix</keyword>
<reference evidence="23 24" key="1">
    <citation type="submission" date="2019-06" db="EMBL/GenBank/DDBJ databases">
        <title>Erythrobacter insulae sp. nov., isolated from a tidal flat.</title>
        <authorList>
            <person name="Yoon J.-H."/>
        </authorList>
    </citation>
    <scope>NUCLEOTIDE SEQUENCE [LARGE SCALE GENOMIC DNA]</scope>
    <source>
        <strain evidence="23 24">JBTF-M21</strain>
    </source>
</reference>
<dbReference type="Pfam" id="PF01627">
    <property type="entry name" value="Hpt"/>
    <property type="match status" value="1"/>
</dbReference>
<dbReference type="PANTHER" id="PTHR43047">
    <property type="entry name" value="TWO-COMPONENT HISTIDINE PROTEIN KINASE"/>
    <property type="match status" value="1"/>
</dbReference>
<dbReference type="EMBL" id="VHJK01000001">
    <property type="protein sequence ID" value="TRD11833.1"/>
    <property type="molecule type" value="Genomic_DNA"/>
</dbReference>